<comment type="similarity">
    <text evidence="2">Belongs to the eIF-2B gamma/epsilon subunits family.</text>
</comment>
<protein>
    <recommendedName>
        <fullName evidence="6">Translation initiation factor eIF2B subunit gamma</fullName>
    </recommendedName>
    <alternativeName>
        <fullName evidence="7">eIF2B GDP-GTP exchange factor subunit gamma</fullName>
    </alternativeName>
</protein>
<evidence type="ECO:0000256" key="5">
    <source>
        <dbReference type="ARBA" id="ARBA00022917"/>
    </source>
</evidence>
<evidence type="ECO:0000256" key="8">
    <source>
        <dbReference type="ARBA" id="ARBA00045373"/>
    </source>
</evidence>
<evidence type="ECO:0000256" key="7">
    <source>
        <dbReference type="ARBA" id="ARBA00044229"/>
    </source>
</evidence>
<dbReference type="Gene3D" id="3.90.550.10">
    <property type="entry name" value="Spore Coat Polysaccharide Biosynthesis Protein SpsA, Chain A"/>
    <property type="match status" value="1"/>
</dbReference>
<dbReference type="Pfam" id="PF25084">
    <property type="entry name" value="LbH_EIF2B"/>
    <property type="match status" value="1"/>
</dbReference>
<evidence type="ECO:0000259" key="11">
    <source>
        <dbReference type="Pfam" id="PF25084"/>
    </source>
</evidence>
<dbReference type="InterPro" id="IPR005835">
    <property type="entry name" value="NTP_transferase_dom"/>
</dbReference>
<dbReference type="EMBL" id="JAJSOF020000003">
    <property type="protein sequence ID" value="KAJ4450126.1"/>
    <property type="molecule type" value="Genomic_DNA"/>
</dbReference>
<dbReference type="InterPro" id="IPR029044">
    <property type="entry name" value="Nucleotide-diphossugar_trans"/>
</dbReference>
<keyword evidence="5" id="KW-0648">Protein biosynthesis</keyword>
<dbReference type="Gene3D" id="2.160.10.10">
    <property type="entry name" value="Hexapeptide repeat proteins"/>
    <property type="match status" value="1"/>
</dbReference>
<proteinExistence type="inferred from homology"/>
<dbReference type="Pfam" id="PF00483">
    <property type="entry name" value="NTP_transferase"/>
    <property type="match status" value="1"/>
</dbReference>
<evidence type="ECO:0000256" key="2">
    <source>
        <dbReference type="ARBA" id="ARBA00007878"/>
    </source>
</evidence>
<keyword evidence="3" id="KW-0963">Cytoplasm</keyword>
<comment type="caution">
    <text evidence="12">The sequence shown here is derived from an EMBL/GenBank/DDBJ whole genome shotgun (WGS) entry which is preliminary data.</text>
</comment>
<evidence type="ECO:0000259" key="10">
    <source>
        <dbReference type="Pfam" id="PF00483"/>
    </source>
</evidence>
<dbReference type="InterPro" id="IPR056764">
    <property type="entry name" value="LbH_EIF2B3/5"/>
</dbReference>
<keyword evidence="4" id="KW-0396">Initiation factor</keyword>
<organism evidence="12 13">
    <name type="scientific">Periplaneta americana</name>
    <name type="common">American cockroach</name>
    <name type="synonym">Blatta americana</name>
    <dbReference type="NCBI Taxonomy" id="6978"/>
    <lineage>
        <taxon>Eukaryota</taxon>
        <taxon>Metazoa</taxon>
        <taxon>Ecdysozoa</taxon>
        <taxon>Arthropoda</taxon>
        <taxon>Hexapoda</taxon>
        <taxon>Insecta</taxon>
        <taxon>Pterygota</taxon>
        <taxon>Neoptera</taxon>
        <taxon>Polyneoptera</taxon>
        <taxon>Dictyoptera</taxon>
        <taxon>Blattodea</taxon>
        <taxon>Blattoidea</taxon>
        <taxon>Blattidae</taxon>
        <taxon>Blattinae</taxon>
        <taxon>Periplaneta</taxon>
    </lineage>
</organism>
<comment type="function">
    <text evidence="8">Acts as a component of the translation initiation factor 2B (eIF2B) complex, which catalyzes the exchange of GDP for GTP on the eukaryotic initiation factor 2 (eIF2) complex gamma subunit. Its guanine nucleotide exchange factor activity is repressed when bound to eIF2 complex phosphorylated on the alpha subunit, thereby limiting the amount of methionyl-initiator methionine tRNA available to the ribosome and consequently global translation is repressed.</text>
</comment>
<feature type="domain" description="Nucleotidyl transferase" evidence="10">
    <location>
        <begin position="7"/>
        <end position="221"/>
    </location>
</feature>
<feature type="domain" description="EIF2B subunit epsilon/gamma LbH" evidence="11">
    <location>
        <begin position="353"/>
        <end position="440"/>
    </location>
</feature>
<dbReference type="InterPro" id="IPR051960">
    <property type="entry name" value="eIF2B_gamma"/>
</dbReference>
<dbReference type="PANTHER" id="PTHR45989:SF1">
    <property type="entry name" value="TRANSLATION INITIATION FACTOR EIF-2B SUBUNIT GAMMA"/>
    <property type="match status" value="1"/>
</dbReference>
<evidence type="ECO:0000256" key="6">
    <source>
        <dbReference type="ARBA" id="ARBA00044196"/>
    </source>
</evidence>
<dbReference type="CDD" id="cd04198">
    <property type="entry name" value="eIF-2B_gamma_N"/>
    <property type="match status" value="1"/>
</dbReference>
<evidence type="ECO:0000256" key="3">
    <source>
        <dbReference type="ARBA" id="ARBA00022490"/>
    </source>
</evidence>
<gene>
    <name evidence="12" type="ORF">ANN_01533</name>
</gene>
<evidence type="ECO:0000313" key="12">
    <source>
        <dbReference type="EMBL" id="KAJ4450126.1"/>
    </source>
</evidence>
<evidence type="ECO:0000313" key="13">
    <source>
        <dbReference type="Proteomes" id="UP001148838"/>
    </source>
</evidence>
<evidence type="ECO:0000256" key="9">
    <source>
        <dbReference type="ARBA" id="ARBA00046432"/>
    </source>
</evidence>
<dbReference type="CDD" id="cd04652">
    <property type="entry name" value="LbH_eIF2B_gamma_C"/>
    <property type="match status" value="1"/>
</dbReference>
<dbReference type="SUPFAM" id="SSF53448">
    <property type="entry name" value="Nucleotide-diphospho-sugar transferases"/>
    <property type="match status" value="1"/>
</dbReference>
<keyword evidence="13" id="KW-1185">Reference proteome</keyword>
<name>A0ABQ8TVG9_PERAM</name>
<dbReference type="PANTHER" id="PTHR45989">
    <property type="entry name" value="TRANSLATION INITIATION FACTOR EIF-2B SUBUNIT GAMMA"/>
    <property type="match status" value="1"/>
</dbReference>
<dbReference type="Proteomes" id="UP001148838">
    <property type="component" value="Unassembled WGS sequence"/>
</dbReference>
<evidence type="ECO:0000256" key="1">
    <source>
        <dbReference type="ARBA" id="ARBA00004514"/>
    </source>
</evidence>
<accession>A0ABQ8TVG9</accession>
<reference evidence="12 13" key="1">
    <citation type="journal article" date="2022" name="Allergy">
        <title>Genome assembly and annotation of Periplaneta americana reveal a comprehensive cockroach allergen profile.</title>
        <authorList>
            <person name="Wang L."/>
            <person name="Xiong Q."/>
            <person name="Saelim N."/>
            <person name="Wang L."/>
            <person name="Nong W."/>
            <person name="Wan A.T."/>
            <person name="Shi M."/>
            <person name="Liu X."/>
            <person name="Cao Q."/>
            <person name="Hui J.H.L."/>
            <person name="Sookrung N."/>
            <person name="Leung T.F."/>
            <person name="Tungtrongchitr A."/>
            <person name="Tsui S.K.W."/>
        </authorList>
    </citation>
    <scope>NUCLEOTIDE SEQUENCE [LARGE SCALE GENOMIC DNA]</scope>
    <source>
        <strain evidence="12">PWHHKU_190912</strain>
    </source>
</reference>
<comment type="subcellular location">
    <subcellularLocation>
        <location evidence="1">Cytoplasm</location>
        <location evidence="1">Cytosol</location>
    </subcellularLocation>
</comment>
<evidence type="ECO:0000256" key="4">
    <source>
        <dbReference type="ARBA" id="ARBA00022540"/>
    </source>
</evidence>
<comment type="subunit">
    <text evidence="9">Component of the translation initiation factor 2B (eIF2B) complex which is a heterodecamer of two sets of five different subunits: alpha, beta, gamma, delta and epsilon. Subunits alpha, beta and delta comprise a regulatory subcomplex and subunits epsilon and gamma comprise a catalytic subcomplex. Within the complex, the hexameric regulatory complex resides at the center, with the two heterodimeric catalytic subcomplexes bound on opposite sides.</text>
</comment>
<sequence length="457" mass="51221">MVREFQAIVMAGGRGSRMTEITAGRPKCTIPIGNKPMVWYPLNLLQRTGIKDAILVVMEQMKSAVQAALEPLGLKINVDIVTIADEDWGTADTLRFLSDRIKSDVIVVSCDFITDMSLHPILDLHRLHSNGVMALYFEPQPSDNTLVTPGPKSKFKPERDLVGLDEKTSRLVFVGSVSDFDSEVPISREIMEKHPVIDMYSKITDAHFYIFKKWVVDFLVHKKNISTLKGELLPYLVKKQASKRNKIDKRAEANTSAIDEDTKKDIFDFAQESYLTLKVRNISFYNDHKSDMNSAYHGDSIRCYGFLAPSHKFGARINTIVDYCNINRQIKDRWEMVTGGVQFVRVHSSADIKSTQMDDTCMVGENTTIAEKTSIKACIIGARCEIESKVRLANCILMNGVKIREGCILSNCVVCDGVEICNNAELKDCLIGSNNVISAEAKHTSEVLTVPDRLMQI</sequence>